<dbReference type="Gene3D" id="3.30.70.1230">
    <property type="entry name" value="Nucleotide cyclase"/>
    <property type="match status" value="1"/>
</dbReference>
<feature type="domain" description="Guanylate cyclase" evidence="2">
    <location>
        <begin position="235"/>
        <end position="369"/>
    </location>
</feature>
<dbReference type="GO" id="GO:0006171">
    <property type="term" value="P:cAMP biosynthetic process"/>
    <property type="evidence" value="ECO:0007669"/>
    <property type="project" value="TreeGrafter"/>
</dbReference>
<dbReference type="InterPro" id="IPR001054">
    <property type="entry name" value="A/G_cyclase"/>
</dbReference>
<dbReference type="GO" id="GO:0004016">
    <property type="term" value="F:adenylate cyclase activity"/>
    <property type="evidence" value="ECO:0007669"/>
    <property type="project" value="UniProtKB-ARBA"/>
</dbReference>
<dbReference type="HOGENOM" id="CLU_047397_0_0_6"/>
<dbReference type="EMBL" id="GG704967">
    <property type="protein sequence ID" value="EEY95846.1"/>
    <property type="molecule type" value="Genomic_DNA"/>
</dbReference>
<feature type="transmembrane region" description="Helical" evidence="1">
    <location>
        <begin position="159"/>
        <end position="177"/>
    </location>
</feature>
<evidence type="ECO:0000256" key="1">
    <source>
        <dbReference type="SAM" id="Phobius"/>
    </source>
</evidence>
<keyword evidence="1" id="KW-0812">Transmembrane</keyword>
<dbReference type="eggNOG" id="COG2114">
    <property type="taxonomic scope" value="Bacteria"/>
</dbReference>
<feature type="transmembrane region" description="Helical" evidence="1">
    <location>
        <begin position="49"/>
        <end position="71"/>
    </location>
</feature>
<gene>
    <name evidence="3" type="ORF">HMPREF0016_02259</name>
</gene>
<dbReference type="SMART" id="SM00044">
    <property type="entry name" value="CYCc"/>
    <property type="match status" value="1"/>
</dbReference>
<dbReference type="PANTHER" id="PTHR43081">
    <property type="entry name" value="ADENYLATE CYCLASE, TERMINAL-DIFFERENTIATION SPECIFIC-RELATED"/>
    <property type="match status" value="1"/>
</dbReference>
<feature type="transmembrane region" description="Helical" evidence="1">
    <location>
        <begin position="122"/>
        <end position="147"/>
    </location>
</feature>
<feature type="transmembrane region" description="Helical" evidence="1">
    <location>
        <begin position="83"/>
        <end position="116"/>
    </location>
</feature>
<accession>D0SEI6</accession>
<evidence type="ECO:0000313" key="3">
    <source>
        <dbReference type="EMBL" id="EEY95846.1"/>
    </source>
</evidence>
<dbReference type="AlphaFoldDB" id="D0SEI6"/>
<sequence length="494" mass="57420">MHNGERAVPLDHWLSKEPKQFVYFHRAMGYGMLSLITIVYHYTMADTKYQIYVPLLLLIVLLITPPFSRWLGYRFNNTMQRGVMFVIDIVITAIILAAVHLSIVLTFLTIFAMLYTAISNKISFLMVSLASLIGVVVFYISIIFVFGFSEYFEATSTELIVLGFLCLTTYFGVGSYYQRNQMQDIYRRKNHYFDQMNRYMEFANQLSRYAPVQLWQSIMKGESEAKIEYKRKKLTVFFSDIQGFTELSESLIPDDLAFLLNDYLKHMTEIAKQYEGTVDKFMGDAILVFFGDPNSEGVERDAQNCLEMAMAMRQQMKILRERWVKMGYPPLHIRMGISTGYCHVGNYGASHRMAYTIVGRDANLAARLQSAAQVDEILISDDTHNLVKNDYLCAPKAPIFLKGIKGAVKTWQVVEKYTSQKSDYQRWFDYEYKGFHLLLNLDEVQNFEYPQLIQVLEKMIQRIQTQQKMTNSQGIVKLNLEDEVIEPVQKNEYH</sequence>
<proteinExistence type="predicted"/>
<dbReference type="CDD" id="cd07302">
    <property type="entry name" value="CHD"/>
    <property type="match status" value="1"/>
</dbReference>
<dbReference type="SUPFAM" id="SSF55073">
    <property type="entry name" value="Nucleotide cyclase"/>
    <property type="match status" value="1"/>
</dbReference>
<evidence type="ECO:0000313" key="4">
    <source>
        <dbReference type="Proteomes" id="UP000012047"/>
    </source>
</evidence>
<keyword evidence="1" id="KW-0472">Membrane</keyword>
<dbReference type="Pfam" id="PF00211">
    <property type="entry name" value="Guanylate_cyc"/>
    <property type="match status" value="1"/>
</dbReference>
<keyword evidence="1" id="KW-1133">Transmembrane helix</keyword>
<feature type="transmembrane region" description="Helical" evidence="1">
    <location>
        <begin position="21"/>
        <end position="43"/>
    </location>
</feature>
<dbReference type="InterPro" id="IPR050697">
    <property type="entry name" value="Adenylyl/Guanylyl_Cyclase_3/4"/>
</dbReference>
<dbReference type="Proteomes" id="UP000012047">
    <property type="component" value="Unassembled WGS sequence"/>
</dbReference>
<dbReference type="InterPro" id="IPR029787">
    <property type="entry name" value="Nucleotide_cyclase"/>
</dbReference>
<name>D0SEI6_ACIJO</name>
<evidence type="ECO:0000259" key="2">
    <source>
        <dbReference type="PROSITE" id="PS50125"/>
    </source>
</evidence>
<reference evidence="4" key="1">
    <citation type="journal article" date="2012" name="PLoS ONE">
        <title>The success of Acinetobacter species; genetic, metabolic and virulence attributes.</title>
        <authorList>
            <person name="Peleg A.Y."/>
            <person name="de Breij A."/>
            <person name="Adams M.D."/>
            <person name="Cerqueira G.M."/>
            <person name="Mocali S."/>
            <person name="Galardini M."/>
            <person name="Nibbering P.H."/>
            <person name="Earl A.M."/>
            <person name="Ward D.V."/>
            <person name="Paterson D.L."/>
            <person name="Seifert H."/>
            <person name="Dijkshoorn L."/>
        </authorList>
    </citation>
    <scope>NUCLEOTIDE SEQUENCE [LARGE SCALE GENOMIC DNA]</scope>
    <source>
        <strain evidence="4">SH046</strain>
    </source>
</reference>
<dbReference type="PANTHER" id="PTHR43081:SF18">
    <property type="entry name" value="BLL7624 PROTEIN"/>
    <property type="match status" value="1"/>
</dbReference>
<dbReference type="GO" id="GO:0035556">
    <property type="term" value="P:intracellular signal transduction"/>
    <property type="evidence" value="ECO:0007669"/>
    <property type="project" value="InterPro"/>
</dbReference>
<organism evidence="3 4">
    <name type="scientific">Acinetobacter johnsonii SH046</name>
    <dbReference type="NCBI Taxonomy" id="575586"/>
    <lineage>
        <taxon>Bacteria</taxon>
        <taxon>Pseudomonadati</taxon>
        <taxon>Pseudomonadota</taxon>
        <taxon>Gammaproteobacteria</taxon>
        <taxon>Moraxellales</taxon>
        <taxon>Moraxellaceae</taxon>
        <taxon>Acinetobacter</taxon>
    </lineage>
</organism>
<dbReference type="PROSITE" id="PS50125">
    <property type="entry name" value="GUANYLATE_CYCLASE_2"/>
    <property type="match status" value="1"/>
</dbReference>
<protein>
    <submittedName>
        <fullName evidence="3">Adenylate/guanylate cyclase catalytic domain protein</fullName>
    </submittedName>
</protein>